<dbReference type="Pfam" id="PF00672">
    <property type="entry name" value="HAMP"/>
    <property type="match status" value="1"/>
</dbReference>
<feature type="coiled-coil region" evidence="4">
    <location>
        <begin position="503"/>
        <end position="533"/>
    </location>
</feature>
<feature type="domain" description="Methyl-accepting transducer" evidence="6">
    <location>
        <begin position="484"/>
        <end position="722"/>
    </location>
</feature>
<dbReference type="Gene3D" id="6.10.340.10">
    <property type="match status" value="1"/>
</dbReference>
<feature type="domain" description="HAMP" evidence="7">
    <location>
        <begin position="412"/>
        <end position="465"/>
    </location>
</feature>
<feature type="region of interest" description="Disordered" evidence="5">
    <location>
        <begin position="381"/>
        <end position="409"/>
    </location>
</feature>
<comment type="similarity">
    <text evidence="2">Belongs to the methyl-accepting chemotaxis (MCP) protein family.</text>
</comment>
<dbReference type="SMART" id="SM00283">
    <property type="entry name" value="MA"/>
    <property type="match status" value="1"/>
</dbReference>
<evidence type="ECO:0000256" key="1">
    <source>
        <dbReference type="ARBA" id="ARBA00023224"/>
    </source>
</evidence>
<dbReference type="Gene3D" id="1.10.287.950">
    <property type="entry name" value="Methyl-accepting chemotaxis protein"/>
    <property type="match status" value="1"/>
</dbReference>
<dbReference type="Proteomes" id="UP001597119">
    <property type="component" value="Unassembled WGS sequence"/>
</dbReference>
<dbReference type="RefSeq" id="WP_247379166.1">
    <property type="nucleotide sequence ID" value="NZ_JALLGV010000007.1"/>
</dbReference>
<sequence length="795" mass="86012">MAVTEAQGALANSSEAKMAAEVGNVAENAEMRSELSRSQVQAVREHPAVRDLVAHRYGNETIEERADQYEQGAAYASTLNETREYERTYEFFDEFALQNTDIDSIRVFWRDGNVLAGYKRGNPVRQDYKWDKAWFRTVMDDDAVDDDEVYVSAINVARSTDSPTIRYAMPIHVDGERVGVVIINYESTPLTKPVTHLDLGEEGYGLFVDPDYTNAEGEQLGAAYLANERDPSLAFNESAAGNLTIPTDELVGMDGTFTFTDGGTTWHVQYEQVELAGGRTYYALAVEPMSQILASSRAIREKGILVGGISGVIAIGLGLIVTRRLVTGPITRLTRDAEAVADGEMDHEIRTSDTSAEIGRLTRSVQQMKGNVVDALEQADEQRREAEASQDEAREQRREAQAAKEQAEQLTAHLEAQAETYESVMRACADGDLTQRMRPDDENEAMRSIAEAFNDMVTDWERTVAEIQTFAADVAESGNEVQHSTDSVRDAAGEVSESVQAIADGARQQSENLEQVLDEMNDLSATVEEIASTAETVADTSQETATVTREGKQAGEQALDEMRGVEDTAHRTVERVRALDDQMERIGEITGVIADIAEQTNILALNANIEAARAGQDTDGEGFAVVANEVKQLAEETQSSAAEIESVIADVKAQTDDVVADVVETEDRIADGVETVETAVDAFETVAENVDATDSGVQEIDRATGTQADSTQEIVVTVEDVAAVSEETTAESDNVAAAAEEQSATLETVAETTRTLAEQAADLEALLGQFEVDQDGTADGAIGSETSVAADGRGD</sequence>
<evidence type="ECO:0000313" key="8">
    <source>
        <dbReference type="EMBL" id="MFD1586701.1"/>
    </source>
</evidence>
<keyword evidence="1 3" id="KW-0807">Transducer</keyword>
<name>A0ABD6C946_9EURY</name>
<dbReference type="PANTHER" id="PTHR32089:SF112">
    <property type="entry name" value="LYSOZYME-LIKE PROTEIN-RELATED"/>
    <property type="match status" value="1"/>
</dbReference>
<evidence type="ECO:0000313" key="9">
    <source>
        <dbReference type="Proteomes" id="UP001597119"/>
    </source>
</evidence>
<accession>A0ABD6C946</accession>
<dbReference type="PROSITE" id="PS50111">
    <property type="entry name" value="CHEMOTAXIS_TRANSDUC_2"/>
    <property type="match status" value="1"/>
</dbReference>
<dbReference type="PROSITE" id="PS50885">
    <property type="entry name" value="HAMP"/>
    <property type="match status" value="2"/>
</dbReference>
<organism evidence="8 9">
    <name type="scientific">Halorientalis brevis</name>
    <dbReference type="NCBI Taxonomy" id="1126241"/>
    <lineage>
        <taxon>Archaea</taxon>
        <taxon>Methanobacteriati</taxon>
        <taxon>Methanobacteriota</taxon>
        <taxon>Stenosarchaea group</taxon>
        <taxon>Halobacteria</taxon>
        <taxon>Halobacteriales</taxon>
        <taxon>Haloarculaceae</taxon>
        <taxon>Halorientalis</taxon>
    </lineage>
</organism>
<dbReference type="PANTHER" id="PTHR32089">
    <property type="entry name" value="METHYL-ACCEPTING CHEMOTAXIS PROTEIN MCPB"/>
    <property type="match status" value="1"/>
</dbReference>
<dbReference type="Pfam" id="PF00015">
    <property type="entry name" value="MCPsignal"/>
    <property type="match status" value="1"/>
</dbReference>
<feature type="compositionally biased region" description="Basic and acidic residues" evidence="5">
    <location>
        <begin position="381"/>
        <end position="407"/>
    </location>
</feature>
<gene>
    <name evidence="8" type="ORF">ACFR9U_06875</name>
</gene>
<keyword evidence="4" id="KW-0175">Coiled coil</keyword>
<dbReference type="SMART" id="SM00304">
    <property type="entry name" value="HAMP"/>
    <property type="match status" value="2"/>
</dbReference>
<evidence type="ECO:0000259" key="7">
    <source>
        <dbReference type="PROSITE" id="PS50885"/>
    </source>
</evidence>
<keyword evidence="9" id="KW-1185">Reference proteome</keyword>
<evidence type="ECO:0000256" key="3">
    <source>
        <dbReference type="PROSITE-ProRule" id="PRU00284"/>
    </source>
</evidence>
<evidence type="ECO:0000259" key="6">
    <source>
        <dbReference type="PROSITE" id="PS50111"/>
    </source>
</evidence>
<dbReference type="SUPFAM" id="SSF103190">
    <property type="entry name" value="Sensory domain-like"/>
    <property type="match status" value="1"/>
</dbReference>
<dbReference type="SUPFAM" id="SSF158472">
    <property type="entry name" value="HAMP domain-like"/>
    <property type="match status" value="1"/>
</dbReference>
<reference evidence="8 9" key="1">
    <citation type="journal article" date="2019" name="Int. J. Syst. Evol. Microbiol.">
        <title>The Global Catalogue of Microorganisms (GCM) 10K type strain sequencing project: providing services to taxonomists for standard genome sequencing and annotation.</title>
        <authorList>
            <consortium name="The Broad Institute Genomics Platform"/>
            <consortium name="The Broad Institute Genome Sequencing Center for Infectious Disease"/>
            <person name="Wu L."/>
            <person name="Ma J."/>
        </authorList>
    </citation>
    <scope>NUCLEOTIDE SEQUENCE [LARGE SCALE GENOMIC DNA]</scope>
    <source>
        <strain evidence="8 9">CGMCC 1.12125</strain>
    </source>
</reference>
<dbReference type="InterPro" id="IPR029151">
    <property type="entry name" value="Sensor-like_sf"/>
</dbReference>
<dbReference type="InterPro" id="IPR003660">
    <property type="entry name" value="HAMP_dom"/>
</dbReference>
<dbReference type="GO" id="GO:0007165">
    <property type="term" value="P:signal transduction"/>
    <property type="evidence" value="ECO:0007669"/>
    <property type="project" value="UniProtKB-KW"/>
</dbReference>
<dbReference type="EMBL" id="JBHUDJ010000002">
    <property type="protein sequence ID" value="MFD1586701.1"/>
    <property type="molecule type" value="Genomic_DNA"/>
</dbReference>
<dbReference type="InterPro" id="IPR004089">
    <property type="entry name" value="MCPsignal_dom"/>
</dbReference>
<evidence type="ECO:0000256" key="5">
    <source>
        <dbReference type="SAM" id="MobiDB-lite"/>
    </source>
</evidence>
<dbReference type="AlphaFoldDB" id="A0ABD6C946"/>
<dbReference type="SUPFAM" id="SSF58104">
    <property type="entry name" value="Methyl-accepting chemotaxis protein (MCP) signaling domain"/>
    <property type="match status" value="1"/>
</dbReference>
<dbReference type="CDD" id="cd11386">
    <property type="entry name" value="MCP_signal"/>
    <property type="match status" value="1"/>
</dbReference>
<evidence type="ECO:0000256" key="2">
    <source>
        <dbReference type="ARBA" id="ARBA00029447"/>
    </source>
</evidence>
<dbReference type="Gene3D" id="3.30.450.20">
    <property type="entry name" value="PAS domain"/>
    <property type="match status" value="1"/>
</dbReference>
<dbReference type="CDD" id="cd06225">
    <property type="entry name" value="HAMP"/>
    <property type="match status" value="1"/>
</dbReference>
<feature type="domain" description="HAMP" evidence="7">
    <location>
        <begin position="324"/>
        <end position="377"/>
    </location>
</feature>
<proteinExistence type="inferred from homology"/>
<comment type="caution">
    <text evidence="8">The sequence shown here is derived from an EMBL/GenBank/DDBJ whole genome shotgun (WGS) entry which is preliminary data.</text>
</comment>
<feature type="region of interest" description="Disordered" evidence="5">
    <location>
        <begin position="774"/>
        <end position="795"/>
    </location>
</feature>
<evidence type="ECO:0000256" key="4">
    <source>
        <dbReference type="SAM" id="Coils"/>
    </source>
</evidence>
<dbReference type="CDD" id="cd18773">
    <property type="entry name" value="PDC1_HK_sensor"/>
    <property type="match status" value="1"/>
</dbReference>
<protein>
    <submittedName>
        <fullName evidence="8">Methyl-accepting chemotaxis protein</fullName>
    </submittedName>
</protein>